<evidence type="ECO:0000313" key="16">
    <source>
        <dbReference type="Proteomes" id="UP000664073"/>
    </source>
</evidence>
<dbReference type="FunFam" id="1.10.150.870:FF:000002">
    <property type="entry name" value="Error-prone DNA polymerase"/>
    <property type="match status" value="1"/>
</dbReference>
<dbReference type="Pfam" id="PF07733">
    <property type="entry name" value="DNA_pol3_alpha"/>
    <property type="match status" value="1"/>
</dbReference>
<dbReference type="SMART" id="SM00481">
    <property type="entry name" value="POLIIIAc"/>
    <property type="match status" value="1"/>
</dbReference>
<evidence type="ECO:0000256" key="8">
    <source>
        <dbReference type="ARBA" id="ARBA00022705"/>
    </source>
</evidence>
<dbReference type="Gene3D" id="3.20.20.140">
    <property type="entry name" value="Metal-dependent hydrolases"/>
    <property type="match status" value="1"/>
</dbReference>
<dbReference type="InterPro" id="IPR012340">
    <property type="entry name" value="NA-bd_OB-fold"/>
</dbReference>
<dbReference type="InterPro" id="IPR023073">
    <property type="entry name" value="DnaE2"/>
</dbReference>
<dbReference type="GO" id="GO:0006281">
    <property type="term" value="P:DNA repair"/>
    <property type="evidence" value="ECO:0007669"/>
    <property type="project" value="UniProtKB-UniRule"/>
</dbReference>
<keyword evidence="5 13" id="KW-0963">Cytoplasm</keyword>
<evidence type="ECO:0000256" key="10">
    <source>
        <dbReference type="ARBA" id="ARBA00022932"/>
    </source>
</evidence>
<dbReference type="CDD" id="cd04485">
    <property type="entry name" value="DnaE_OBF"/>
    <property type="match status" value="1"/>
</dbReference>
<dbReference type="Pfam" id="PF01336">
    <property type="entry name" value="tRNA_anti-codon"/>
    <property type="match status" value="1"/>
</dbReference>
<dbReference type="InterPro" id="IPR040982">
    <property type="entry name" value="DNA_pol3_finger"/>
</dbReference>
<evidence type="ECO:0000256" key="2">
    <source>
        <dbReference type="ARBA" id="ARBA00007391"/>
    </source>
</evidence>
<comment type="subcellular location">
    <subcellularLocation>
        <location evidence="1 13">Cytoplasm</location>
    </subcellularLocation>
</comment>
<keyword evidence="11 13" id="KW-0234">DNA repair</keyword>
<organism evidence="15 16">
    <name type="scientific">Acetobacter garciniae</name>
    <dbReference type="NCBI Taxonomy" id="2817435"/>
    <lineage>
        <taxon>Bacteria</taxon>
        <taxon>Pseudomonadati</taxon>
        <taxon>Pseudomonadota</taxon>
        <taxon>Alphaproteobacteria</taxon>
        <taxon>Acetobacterales</taxon>
        <taxon>Acetobacteraceae</taxon>
        <taxon>Acetobacter</taxon>
    </lineage>
</organism>
<accession>A0A939HR56</accession>
<dbReference type="PANTHER" id="PTHR32294:SF4">
    <property type="entry name" value="ERROR-PRONE DNA POLYMERASE"/>
    <property type="match status" value="1"/>
</dbReference>
<comment type="similarity">
    <text evidence="2 13">Belongs to the DNA polymerase type-C family. DnaE2 subfamily.</text>
</comment>
<dbReference type="HAMAP" id="MF_01902">
    <property type="entry name" value="DNApol_error_prone"/>
    <property type="match status" value="1"/>
</dbReference>
<evidence type="ECO:0000256" key="6">
    <source>
        <dbReference type="ARBA" id="ARBA00022679"/>
    </source>
</evidence>
<dbReference type="InterPro" id="IPR004805">
    <property type="entry name" value="DnaE2/DnaE/PolC"/>
</dbReference>
<comment type="caution">
    <text evidence="15">The sequence shown here is derived from an EMBL/GenBank/DDBJ whole genome shotgun (WGS) entry which is preliminary data.</text>
</comment>
<dbReference type="PANTHER" id="PTHR32294">
    <property type="entry name" value="DNA POLYMERASE III SUBUNIT ALPHA"/>
    <property type="match status" value="1"/>
</dbReference>
<dbReference type="EMBL" id="JAFVMH010000017">
    <property type="protein sequence ID" value="MBO1326748.1"/>
    <property type="molecule type" value="Genomic_DNA"/>
</dbReference>
<keyword evidence="7 13" id="KW-0548">Nucleotidyltransferase</keyword>
<dbReference type="RefSeq" id="WP_207847613.1">
    <property type="nucleotide sequence ID" value="NZ_JAFVMH010000017.1"/>
</dbReference>
<evidence type="ECO:0000256" key="7">
    <source>
        <dbReference type="ARBA" id="ARBA00022695"/>
    </source>
</evidence>
<reference evidence="15" key="1">
    <citation type="submission" date="2021-03" db="EMBL/GenBank/DDBJ databases">
        <title>The complete genome sequence of Acetobacter sp. TBRC 12339.</title>
        <authorList>
            <person name="Charoenyingcharoen P."/>
            <person name="Yukphan P."/>
        </authorList>
    </citation>
    <scope>NUCLEOTIDE SEQUENCE</scope>
    <source>
        <strain evidence="15">TBRC 12339</strain>
    </source>
</reference>
<sequence length="1068" mass="118877">MPRRIAPTDTRTPGTNDVPTGSYVELQVATCFSFLRAASHPEELFAQAKILGYDTLGVTDFNSVSGLVRAHVAARQNGIRLVPGCRLVLEDGAVLLAYPENRAGWGSLCRLLSIGAHRGSHDAFQLGWRDLQDGAHDLRLVLAGAGRGAQEPGFDRFRDLVEKVADSVGYVALVRRFQAGDLQGLARTARAAEACGLLPVVTGDVLWHDSRRQILYDVMTAIREHRPLDALGDAREVSLSRHLRAPTEMQHLFPGCEAALARSREIAESCRFSLDDLKYQYPDESDGTGEPPQETLRRLLREAVPGRYPAGLPRDVARQLRHEMELIGKLDYAPYFLTVNAIVRYARSRGILCQGRGSAANSAVCYVLGITAIDPVRSGLLFERFISQERQEPPDIDVDFEADRREEVIQWIYRRYGRGHAALCATIMRFKPKGALREVGKAFGLPDDLLGQMSKHLASALDDPEVLQTRMQEIGLSMADRRIALTLRLARALVGFPRQFGTHPGGFVLAHDRLDELVPVRPTAMEDRQTIVWDKDDIDHMRMMKVDVLGLGMLGCLRRCFELLHAHHHVTLTMASIRPEDAATYAMISRADTLGTFQIESRAQMAMLPRTRPQTFYDLVVQVAIVRPGPITGDMVHPYLRRRSGEEVPDYPTEALRRILEKTLGVPLFQEQAMQVAIHCAGFSPGEADLLRRAMGTFRDTGGVRHMKDRMIAGMLHNGYEQAFAERTWSQLEGFGSYGFPESHAASFALVAYASSYLKCHYPDAFCAALLNSQPMGFYAPSQIVQDARRHGVDVRPICINRSRWDCTLEAERQTGRKAVRLGMRLVSGLANDHAARLIAHRTPAYDSLEDLWRRADIPIQALERLADADAFHGLGLDRRKALWFIQGLAPTPLPLFEAADRGRNFPRPESIEPEIVLPGAAAGAEVVEDYRATGLTLRAHPVSFLREELARNEITPCADLASARDGQFVRVAGLVLMRQRPSTAKGVLFMTIEDETGVANLVIWKDRLTAQRSIIIGSSFIAAHGRLQREGEVIHVVVRFVEDLQPLLGRLRTTKGVTLQNAARDFR</sequence>
<evidence type="ECO:0000313" key="15">
    <source>
        <dbReference type="EMBL" id="MBO1326748.1"/>
    </source>
</evidence>
<dbReference type="Pfam" id="PF17657">
    <property type="entry name" value="DNA_pol3_finger"/>
    <property type="match status" value="1"/>
</dbReference>
<dbReference type="GO" id="GO:0009432">
    <property type="term" value="P:SOS response"/>
    <property type="evidence" value="ECO:0007669"/>
    <property type="project" value="UniProtKB-ARBA"/>
</dbReference>
<dbReference type="GO" id="GO:0006260">
    <property type="term" value="P:DNA replication"/>
    <property type="evidence" value="ECO:0007669"/>
    <property type="project" value="UniProtKB-KW"/>
</dbReference>
<dbReference type="CDD" id="cd07434">
    <property type="entry name" value="PHP_PolIIIA_DnaE2"/>
    <property type="match status" value="1"/>
</dbReference>
<evidence type="ECO:0000256" key="9">
    <source>
        <dbReference type="ARBA" id="ARBA00022763"/>
    </source>
</evidence>
<dbReference type="SUPFAM" id="SSF89550">
    <property type="entry name" value="PHP domain-like"/>
    <property type="match status" value="1"/>
</dbReference>
<keyword evidence="16" id="KW-1185">Reference proteome</keyword>
<dbReference type="NCBIfam" id="NF004225">
    <property type="entry name" value="PRK05672.1"/>
    <property type="match status" value="1"/>
</dbReference>
<dbReference type="GO" id="GO:0003676">
    <property type="term" value="F:nucleic acid binding"/>
    <property type="evidence" value="ECO:0007669"/>
    <property type="project" value="InterPro"/>
</dbReference>
<evidence type="ECO:0000256" key="13">
    <source>
        <dbReference type="HAMAP-Rule" id="MF_01902"/>
    </source>
</evidence>
<dbReference type="InterPro" id="IPR011708">
    <property type="entry name" value="DNA_pol3_alpha_NTPase_dom"/>
</dbReference>
<comment type="catalytic activity">
    <reaction evidence="12 13">
        <text>DNA(n) + a 2'-deoxyribonucleoside 5'-triphosphate = DNA(n+1) + diphosphate</text>
        <dbReference type="Rhea" id="RHEA:22508"/>
        <dbReference type="Rhea" id="RHEA-COMP:17339"/>
        <dbReference type="Rhea" id="RHEA-COMP:17340"/>
        <dbReference type="ChEBI" id="CHEBI:33019"/>
        <dbReference type="ChEBI" id="CHEBI:61560"/>
        <dbReference type="ChEBI" id="CHEBI:173112"/>
        <dbReference type="EC" id="2.7.7.7"/>
    </reaction>
</comment>
<dbReference type="InterPro" id="IPR029460">
    <property type="entry name" value="DNAPol_HHH"/>
</dbReference>
<evidence type="ECO:0000256" key="12">
    <source>
        <dbReference type="ARBA" id="ARBA00049244"/>
    </source>
</evidence>
<dbReference type="GO" id="GO:0003887">
    <property type="term" value="F:DNA-directed DNA polymerase activity"/>
    <property type="evidence" value="ECO:0007669"/>
    <property type="project" value="UniProtKB-UniRule"/>
</dbReference>
<dbReference type="GO" id="GO:0008408">
    <property type="term" value="F:3'-5' exonuclease activity"/>
    <property type="evidence" value="ECO:0007669"/>
    <property type="project" value="InterPro"/>
</dbReference>
<gene>
    <name evidence="13" type="primary">dnaE2</name>
    <name evidence="15" type="ORF">J2D77_16515</name>
</gene>
<keyword evidence="10 13" id="KW-0239">DNA-directed DNA polymerase</keyword>
<name>A0A939HR56_9PROT</name>
<protein>
    <recommendedName>
        <fullName evidence="4 13">Error-prone DNA polymerase</fullName>
        <ecNumber evidence="3 13">2.7.7.7</ecNumber>
    </recommendedName>
</protein>
<evidence type="ECO:0000259" key="14">
    <source>
        <dbReference type="SMART" id="SM00481"/>
    </source>
</evidence>
<dbReference type="AlphaFoldDB" id="A0A939HR56"/>
<comment type="function">
    <text evidence="13">DNA polymerase involved in damage-induced mutagenesis and translesion synthesis (TLS). It is not the major replicative DNA polymerase.</text>
</comment>
<dbReference type="InterPro" id="IPR004365">
    <property type="entry name" value="NA-bd_OB_tRNA"/>
</dbReference>
<dbReference type="Pfam" id="PF14579">
    <property type="entry name" value="HHH_6"/>
    <property type="match status" value="1"/>
</dbReference>
<dbReference type="Gene3D" id="2.40.50.140">
    <property type="entry name" value="Nucleic acid-binding proteins"/>
    <property type="match status" value="1"/>
</dbReference>
<keyword evidence="6 13" id="KW-0808">Transferase</keyword>
<dbReference type="Gene3D" id="1.10.150.870">
    <property type="match status" value="1"/>
</dbReference>
<dbReference type="NCBIfam" id="TIGR00594">
    <property type="entry name" value="polc"/>
    <property type="match status" value="1"/>
</dbReference>
<evidence type="ECO:0000256" key="5">
    <source>
        <dbReference type="ARBA" id="ARBA00022490"/>
    </source>
</evidence>
<dbReference type="InterPro" id="IPR004013">
    <property type="entry name" value="PHP_dom"/>
</dbReference>
<dbReference type="InterPro" id="IPR003141">
    <property type="entry name" value="Pol/His_phosphatase_N"/>
</dbReference>
<keyword evidence="8 13" id="KW-0235">DNA replication</keyword>
<dbReference type="EC" id="2.7.7.7" evidence="3 13"/>
<proteinExistence type="inferred from homology"/>
<dbReference type="Proteomes" id="UP000664073">
    <property type="component" value="Unassembled WGS sequence"/>
</dbReference>
<dbReference type="GO" id="GO:0005737">
    <property type="term" value="C:cytoplasm"/>
    <property type="evidence" value="ECO:0007669"/>
    <property type="project" value="UniProtKB-SubCell"/>
</dbReference>
<feature type="domain" description="Polymerase/histidinol phosphatase N-terminal" evidence="14">
    <location>
        <begin position="24"/>
        <end position="91"/>
    </location>
</feature>
<keyword evidence="9 13" id="KW-0227">DNA damage</keyword>
<evidence type="ECO:0000256" key="3">
    <source>
        <dbReference type="ARBA" id="ARBA00012417"/>
    </source>
</evidence>
<dbReference type="InterPro" id="IPR016195">
    <property type="entry name" value="Pol/histidinol_Pase-like"/>
</dbReference>
<dbReference type="Pfam" id="PF02811">
    <property type="entry name" value="PHP"/>
    <property type="match status" value="1"/>
</dbReference>
<evidence type="ECO:0000256" key="1">
    <source>
        <dbReference type="ARBA" id="ARBA00004496"/>
    </source>
</evidence>
<evidence type="ECO:0000256" key="4">
    <source>
        <dbReference type="ARBA" id="ARBA00017273"/>
    </source>
</evidence>
<evidence type="ECO:0000256" key="11">
    <source>
        <dbReference type="ARBA" id="ARBA00023204"/>
    </source>
</evidence>